<keyword evidence="2" id="KW-1185">Reference proteome</keyword>
<dbReference type="Proteomes" id="UP000015106">
    <property type="component" value="Chromosome 6"/>
</dbReference>
<reference evidence="2" key="1">
    <citation type="journal article" date="2013" name="Nature">
        <title>Draft genome of the wheat A-genome progenitor Triticum urartu.</title>
        <authorList>
            <person name="Ling H.Q."/>
            <person name="Zhao S."/>
            <person name="Liu D."/>
            <person name="Wang J."/>
            <person name="Sun H."/>
            <person name="Zhang C."/>
            <person name="Fan H."/>
            <person name="Li D."/>
            <person name="Dong L."/>
            <person name="Tao Y."/>
            <person name="Gao C."/>
            <person name="Wu H."/>
            <person name="Li Y."/>
            <person name="Cui Y."/>
            <person name="Guo X."/>
            <person name="Zheng S."/>
            <person name="Wang B."/>
            <person name="Yu K."/>
            <person name="Liang Q."/>
            <person name="Yang W."/>
            <person name="Lou X."/>
            <person name="Chen J."/>
            <person name="Feng M."/>
            <person name="Jian J."/>
            <person name="Zhang X."/>
            <person name="Luo G."/>
            <person name="Jiang Y."/>
            <person name="Liu J."/>
            <person name="Wang Z."/>
            <person name="Sha Y."/>
            <person name="Zhang B."/>
            <person name="Wu H."/>
            <person name="Tang D."/>
            <person name="Shen Q."/>
            <person name="Xue P."/>
            <person name="Zou S."/>
            <person name="Wang X."/>
            <person name="Liu X."/>
            <person name="Wang F."/>
            <person name="Yang Y."/>
            <person name="An X."/>
            <person name="Dong Z."/>
            <person name="Zhang K."/>
            <person name="Zhang X."/>
            <person name="Luo M.C."/>
            <person name="Dvorak J."/>
            <person name="Tong Y."/>
            <person name="Wang J."/>
            <person name="Yang H."/>
            <person name="Li Z."/>
            <person name="Wang D."/>
            <person name="Zhang A."/>
            <person name="Wang J."/>
        </authorList>
    </citation>
    <scope>NUCLEOTIDE SEQUENCE</scope>
    <source>
        <strain evidence="2">cv. G1812</strain>
    </source>
</reference>
<sequence>MKPMICYRSCASTKKKKMHIIAKKKPSTEKMLPRQARRPRTSR</sequence>
<accession>A0A8R7UUZ7</accession>
<dbReference type="AlphaFoldDB" id="A0A8R7UUZ7"/>
<evidence type="ECO:0000313" key="2">
    <source>
        <dbReference type="Proteomes" id="UP000015106"/>
    </source>
</evidence>
<reference evidence="1" key="2">
    <citation type="submission" date="2018-03" db="EMBL/GenBank/DDBJ databases">
        <title>The Triticum urartu genome reveals the dynamic nature of wheat genome evolution.</title>
        <authorList>
            <person name="Ling H."/>
            <person name="Ma B."/>
            <person name="Shi X."/>
            <person name="Liu H."/>
            <person name="Dong L."/>
            <person name="Sun H."/>
            <person name="Cao Y."/>
            <person name="Gao Q."/>
            <person name="Zheng S."/>
            <person name="Li Y."/>
            <person name="Yu Y."/>
            <person name="Du H."/>
            <person name="Qi M."/>
            <person name="Li Y."/>
            <person name="Yu H."/>
            <person name="Cui Y."/>
            <person name="Wang N."/>
            <person name="Chen C."/>
            <person name="Wu H."/>
            <person name="Zhao Y."/>
            <person name="Zhang J."/>
            <person name="Li Y."/>
            <person name="Zhou W."/>
            <person name="Zhang B."/>
            <person name="Hu W."/>
            <person name="Eijk M."/>
            <person name="Tang J."/>
            <person name="Witsenboer H."/>
            <person name="Zhao S."/>
            <person name="Li Z."/>
            <person name="Zhang A."/>
            <person name="Wang D."/>
            <person name="Liang C."/>
        </authorList>
    </citation>
    <scope>NUCLEOTIDE SEQUENCE [LARGE SCALE GENOMIC DNA]</scope>
    <source>
        <strain evidence="1">cv. G1812</strain>
    </source>
</reference>
<protein>
    <submittedName>
        <fullName evidence="1">Uncharacterized protein</fullName>
    </submittedName>
</protein>
<dbReference type="EnsemblPlants" id="TuG1812G0600003864.01.T01">
    <property type="protein sequence ID" value="TuG1812G0600003864.01.T01.cds419097"/>
    <property type="gene ID" value="TuG1812G0600003864.01"/>
</dbReference>
<reference evidence="1" key="3">
    <citation type="submission" date="2022-06" db="UniProtKB">
        <authorList>
            <consortium name="EnsemblPlants"/>
        </authorList>
    </citation>
    <scope>IDENTIFICATION</scope>
</reference>
<organism evidence="1 2">
    <name type="scientific">Triticum urartu</name>
    <name type="common">Red wild einkorn</name>
    <name type="synonym">Crithodium urartu</name>
    <dbReference type="NCBI Taxonomy" id="4572"/>
    <lineage>
        <taxon>Eukaryota</taxon>
        <taxon>Viridiplantae</taxon>
        <taxon>Streptophyta</taxon>
        <taxon>Embryophyta</taxon>
        <taxon>Tracheophyta</taxon>
        <taxon>Spermatophyta</taxon>
        <taxon>Magnoliopsida</taxon>
        <taxon>Liliopsida</taxon>
        <taxon>Poales</taxon>
        <taxon>Poaceae</taxon>
        <taxon>BOP clade</taxon>
        <taxon>Pooideae</taxon>
        <taxon>Triticodae</taxon>
        <taxon>Triticeae</taxon>
        <taxon>Triticinae</taxon>
        <taxon>Triticum</taxon>
    </lineage>
</organism>
<name>A0A8R7UUZ7_TRIUA</name>
<proteinExistence type="predicted"/>
<dbReference type="Gramene" id="TuG1812G0600003864.01.T01">
    <property type="protein sequence ID" value="TuG1812G0600003864.01.T01.cds419097"/>
    <property type="gene ID" value="TuG1812G0600003864.01"/>
</dbReference>
<evidence type="ECO:0000313" key="1">
    <source>
        <dbReference type="EnsemblPlants" id="TuG1812G0600003864.01.T01.cds419097"/>
    </source>
</evidence>